<dbReference type="GO" id="GO:0005524">
    <property type="term" value="F:ATP binding"/>
    <property type="evidence" value="ECO:0007669"/>
    <property type="project" value="UniProtKB-KW"/>
</dbReference>
<keyword evidence="3" id="KW-0067">ATP-binding</keyword>
<keyword evidence="2" id="KW-0547">Nucleotide-binding</keyword>
<dbReference type="InterPro" id="IPR005654">
    <property type="entry name" value="ATPase_AFG1-like"/>
</dbReference>
<evidence type="ECO:0000256" key="2">
    <source>
        <dbReference type="ARBA" id="ARBA00022741"/>
    </source>
</evidence>
<feature type="region of interest" description="Disordered" evidence="4">
    <location>
        <begin position="344"/>
        <end position="366"/>
    </location>
</feature>
<evidence type="ECO:0000313" key="5">
    <source>
        <dbReference type="EMBL" id="KAJ8606179.1"/>
    </source>
</evidence>
<gene>
    <name evidence="5" type="ORF">CTAYLR_010706</name>
</gene>
<evidence type="ECO:0000256" key="4">
    <source>
        <dbReference type="SAM" id="MobiDB-lite"/>
    </source>
</evidence>
<evidence type="ECO:0008006" key="7">
    <source>
        <dbReference type="Google" id="ProtNLM"/>
    </source>
</evidence>
<dbReference type="Proteomes" id="UP001230188">
    <property type="component" value="Unassembled WGS sequence"/>
</dbReference>
<dbReference type="InterPro" id="IPR027417">
    <property type="entry name" value="P-loop_NTPase"/>
</dbReference>
<dbReference type="SUPFAM" id="SSF52540">
    <property type="entry name" value="P-loop containing nucleoside triphosphate hydrolases"/>
    <property type="match status" value="1"/>
</dbReference>
<organism evidence="5 6">
    <name type="scientific">Chrysophaeum taylorii</name>
    <dbReference type="NCBI Taxonomy" id="2483200"/>
    <lineage>
        <taxon>Eukaryota</taxon>
        <taxon>Sar</taxon>
        <taxon>Stramenopiles</taxon>
        <taxon>Ochrophyta</taxon>
        <taxon>Pelagophyceae</taxon>
        <taxon>Pelagomonadales</taxon>
        <taxon>Pelagomonadaceae</taxon>
        <taxon>Chrysophaeum</taxon>
    </lineage>
</organism>
<dbReference type="PANTHER" id="PTHR12169:SF6">
    <property type="entry name" value="AFG1-LIKE ATPASE"/>
    <property type="match status" value="1"/>
</dbReference>
<dbReference type="AlphaFoldDB" id="A0AAD7XR46"/>
<dbReference type="EMBL" id="JAQMWT010000289">
    <property type="protein sequence ID" value="KAJ8606179.1"/>
    <property type="molecule type" value="Genomic_DNA"/>
</dbReference>
<evidence type="ECO:0000256" key="1">
    <source>
        <dbReference type="ARBA" id="ARBA00010322"/>
    </source>
</evidence>
<dbReference type="GO" id="GO:0016887">
    <property type="term" value="F:ATP hydrolysis activity"/>
    <property type="evidence" value="ECO:0007669"/>
    <property type="project" value="InterPro"/>
</dbReference>
<evidence type="ECO:0000256" key="3">
    <source>
        <dbReference type="ARBA" id="ARBA00022840"/>
    </source>
</evidence>
<comment type="caution">
    <text evidence="5">The sequence shown here is derived from an EMBL/GenBank/DDBJ whole genome shotgun (WGS) entry which is preliminary data.</text>
</comment>
<protein>
    <recommendedName>
        <fullName evidence="7">AFG1-like ATPase</fullName>
    </recommendedName>
</protein>
<dbReference type="Gene3D" id="3.40.50.300">
    <property type="entry name" value="P-loop containing nucleotide triphosphate hydrolases"/>
    <property type="match status" value="1"/>
</dbReference>
<reference evidence="5" key="1">
    <citation type="submission" date="2023-01" db="EMBL/GenBank/DDBJ databases">
        <title>Metagenome sequencing of chrysophaentin producing Chrysophaeum taylorii.</title>
        <authorList>
            <person name="Davison J."/>
            <person name="Bewley C."/>
        </authorList>
    </citation>
    <scope>NUCLEOTIDE SEQUENCE</scope>
    <source>
        <strain evidence="5">NIES-1699</strain>
    </source>
</reference>
<comment type="similarity">
    <text evidence="1">Belongs to the AFG1 ATPase family.</text>
</comment>
<keyword evidence="6" id="KW-1185">Reference proteome</keyword>
<dbReference type="Pfam" id="PF03969">
    <property type="entry name" value="AFG1_ATPase"/>
    <property type="match status" value="1"/>
</dbReference>
<proteinExistence type="inferred from homology"/>
<dbReference type="GO" id="GO:0005739">
    <property type="term" value="C:mitochondrion"/>
    <property type="evidence" value="ECO:0007669"/>
    <property type="project" value="TreeGrafter"/>
</dbReference>
<name>A0AAD7XR46_9STRA</name>
<dbReference type="NCBIfam" id="NF040713">
    <property type="entry name" value="ZapE"/>
    <property type="match status" value="1"/>
</dbReference>
<accession>A0AAD7XR46</accession>
<dbReference type="PANTHER" id="PTHR12169">
    <property type="entry name" value="ATPASE N2B"/>
    <property type="match status" value="1"/>
</dbReference>
<sequence length="424" mass="47134">MRRWVSSLLSPLERWTALVERGGLRRDEAQVPVVRALDTLHATLRDYDAAIDMVEARRRLVEERTPLRPLPRGLYIHGDVGVGKSFCMDLFYNGLSSSSKRRCHFHEFMLDVHRRAARSSSIASVGRDLAAEAAVLCLDEFQVIDVADAMILRRLFDAVWGRGGVVVATSNRAPYSLYENGLNYEYFAPFVGQLRRHCRVLELRSSRDHRLEFADSTSSRVARPRDARSWLDGALRDALGGNSSPPVTTDLAVGSRRLAVPTVLRDGRRAAVFEFDVLCDADLGAADFAAIASAFDVVALLHVPRLDLKRHDVARRFITLIDCLYEARVTVLVAAETHPRHLFSTTTTISDTPPERGKTPRTLHPVDPAAAAADPVVDDDDDYAAALELDSVRELPWAFRRAASRLVEMASPAWPASALVSRRS</sequence>
<evidence type="ECO:0000313" key="6">
    <source>
        <dbReference type="Proteomes" id="UP001230188"/>
    </source>
</evidence>